<dbReference type="PANTHER" id="PTHR40658">
    <property type="match status" value="1"/>
</dbReference>
<dbReference type="EMBL" id="FXTP01000010">
    <property type="protein sequence ID" value="SMO79197.1"/>
    <property type="molecule type" value="Genomic_DNA"/>
</dbReference>
<name>A0A521E5L4_9BACT</name>
<dbReference type="Proteomes" id="UP000317557">
    <property type="component" value="Unassembled WGS sequence"/>
</dbReference>
<reference evidence="1 2" key="1">
    <citation type="submission" date="2017-05" db="EMBL/GenBank/DDBJ databases">
        <authorList>
            <person name="Varghese N."/>
            <person name="Submissions S."/>
        </authorList>
    </citation>
    <scope>NUCLEOTIDE SEQUENCE [LARGE SCALE GENOMIC DNA]</scope>
    <source>
        <strain evidence="1 2">DSM 21985</strain>
    </source>
</reference>
<evidence type="ECO:0000313" key="2">
    <source>
        <dbReference type="Proteomes" id="UP000317557"/>
    </source>
</evidence>
<organism evidence="1 2">
    <name type="scientific">Gracilimonas mengyeensis</name>
    <dbReference type="NCBI Taxonomy" id="1302730"/>
    <lineage>
        <taxon>Bacteria</taxon>
        <taxon>Pseudomonadati</taxon>
        <taxon>Balneolota</taxon>
        <taxon>Balneolia</taxon>
        <taxon>Balneolales</taxon>
        <taxon>Balneolaceae</taxon>
        <taxon>Gracilimonas</taxon>
    </lineage>
</organism>
<dbReference type="Gene3D" id="1.20.120.450">
    <property type="entry name" value="dinb family like domain"/>
    <property type="match status" value="1"/>
</dbReference>
<accession>A0A521E5L4</accession>
<dbReference type="SUPFAM" id="SSF109854">
    <property type="entry name" value="DinB/YfiT-like putative metalloenzymes"/>
    <property type="match status" value="1"/>
</dbReference>
<protein>
    <recommendedName>
        <fullName evidence="3">DinB superfamily protein</fullName>
    </recommendedName>
</protein>
<dbReference type="PIRSF" id="PIRSF031551">
    <property type="entry name" value="DUF1706"/>
    <property type="match status" value="1"/>
</dbReference>
<dbReference type="Pfam" id="PF08020">
    <property type="entry name" value="DUF1706"/>
    <property type="match status" value="1"/>
</dbReference>
<dbReference type="AlphaFoldDB" id="A0A521E5L4"/>
<sequence length="167" mass="19954">MARPKSKEELKLQSTENYFKLIEFVEQLEQEDQQAEFPEGYLNRNISDVLCHLHQWHLMMLEWYRTGMKGEKPDMPAKGYTWKTLPDLNREIWEQYRDTPLDEAKSMLHSSFADLQYIIDKHTDEELFEKKRYPWTGSTSLGAYLISATSSHYDWALKLIKKCLKNR</sequence>
<gene>
    <name evidence="1" type="ORF">SAMN06265219_110181</name>
</gene>
<dbReference type="PANTHER" id="PTHR40658:SF4">
    <property type="entry name" value="HYPOTHETICAL CYTOSOLIC PROTEIN"/>
    <property type="match status" value="1"/>
</dbReference>
<keyword evidence="2" id="KW-1185">Reference proteome</keyword>
<proteinExistence type="predicted"/>
<dbReference type="InterPro" id="IPR012550">
    <property type="entry name" value="DUF1706"/>
</dbReference>
<evidence type="ECO:0000313" key="1">
    <source>
        <dbReference type="EMBL" id="SMO79197.1"/>
    </source>
</evidence>
<evidence type="ECO:0008006" key="3">
    <source>
        <dbReference type="Google" id="ProtNLM"/>
    </source>
</evidence>
<dbReference type="RefSeq" id="WP_142454991.1">
    <property type="nucleotide sequence ID" value="NZ_FXTP01000010.1"/>
</dbReference>
<dbReference type="OrthoDB" id="9786621at2"/>
<dbReference type="InterPro" id="IPR034660">
    <property type="entry name" value="DinB/YfiT-like"/>
</dbReference>